<comment type="caution">
    <text evidence="1">The sequence shown here is derived from an EMBL/GenBank/DDBJ whole genome shotgun (WGS) entry which is preliminary data.</text>
</comment>
<reference evidence="1 2" key="1">
    <citation type="journal article" date="2013" name="Int. J. Syst. Evol. Microbiol.">
        <title>Marinoscillum luteum sp. nov., isolated from marine sediment.</title>
        <authorList>
            <person name="Cha I.T."/>
            <person name="Park S.J."/>
            <person name="Kim S.J."/>
            <person name="Kim J.G."/>
            <person name="Jung M.Y."/>
            <person name="Shin K.S."/>
            <person name="Kwon K.K."/>
            <person name="Yang S.H."/>
            <person name="Seo Y.S."/>
            <person name="Rhee S.K."/>
        </authorList>
    </citation>
    <scope>NUCLEOTIDE SEQUENCE [LARGE SCALE GENOMIC DNA]</scope>
    <source>
        <strain evidence="1 2">KCTC 23939</strain>
    </source>
</reference>
<dbReference type="Proteomes" id="UP001610063">
    <property type="component" value="Unassembled WGS sequence"/>
</dbReference>
<gene>
    <name evidence="1" type="ORF">ACHKAR_18980</name>
</gene>
<organism evidence="1 2">
    <name type="scientific">Marinoscillum luteum</name>
    <dbReference type="NCBI Taxonomy" id="861051"/>
    <lineage>
        <taxon>Bacteria</taxon>
        <taxon>Pseudomonadati</taxon>
        <taxon>Bacteroidota</taxon>
        <taxon>Cytophagia</taxon>
        <taxon>Cytophagales</taxon>
        <taxon>Reichenbachiellaceae</taxon>
        <taxon>Marinoscillum</taxon>
    </lineage>
</organism>
<proteinExistence type="predicted"/>
<name>A0ABW7NDD0_9BACT</name>
<accession>A0ABW7NDD0</accession>
<evidence type="ECO:0008006" key="3">
    <source>
        <dbReference type="Google" id="ProtNLM"/>
    </source>
</evidence>
<evidence type="ECO:0000313" key="1">
    <source>
        <dbReference type="EMBL" id="MFH6985544.1"/>
    </source>
</evidence>
<keyword evidence="2" id="KW-1185">Reference proteome</keyword>
<dbReference type="RefSeq" id="WP_395418974.1">
    <property type="nucleotide sequence ID" value="NZ_JBIPKE010000020.1"/>
</dbReference>
<evidence type="ECO:0000313" key="2">
    <source>
        <dbReference type="Proteomes" id="UP001610063"/>
    </source>
</evidence>
<dbReference type="EMBL" id="JBIPKE010000020">
    <property type="protein sequence ID" value="MFH6985544.1"/>
    <property type="molecule type" value="Genomic_DNA"/>
</dbReference>
<sequence>MRKFIPLLLLWSCQTSEPAQMILDRHRETVGETSNIRSLTTLSNCMGPEGQYTTYTASSFTDDYVLFQQDYTYKPNPFYALILTKDEGYGLDENMVIQGPLSKPIIAVLKAHEFHEVMLQPESRYFNMRLLEDTTFFDQKCHQLIASDHLGLPVRLYFDQKSRLMAGISQVNPYKKGEIIQVHFEKWNKKNSPVIFEQLTILQGSETYTFDYESVDFSTQSIVKMTFGQP</sequence>
<protein>
    <recommendedName>
        <fullName evidence="3">DUF4292 domain-containing protein</fullName>
    </recommendedName>
</protein>